<dbReference type="InterPro" id="IPR015422">
    <property type="entry name" value="PyrdxlP-dep_Trfase_small"/>
</dbReference>
<comment type="catalytic activity">
    <reaction evidence="4">
        <text>a 2-oxocarboxylate + L-ornithine = L-glutamate 5-semialdehyde + an L-alpha-amino acid</text>
        <dbReference type="Rhea" id="RHEA:13877"/>
        <dbReference type="ChEBI" id="CHEBI:35179"/>
        <dbReference type="ChEBI" id="CHEBI:46911"/>
        <dbReference type="ChEBI" id="CHEBI:58066"/>
        <dbReference type="ChEBI" id="CHEBI:59869"/>
        <dbReference type="EC" id="2.6.1.13"/>
    </reaction>
</comment>
<evidence type="ECO:0000256" key="3">
    <source>
        <dbReference type="ARBA" id="ARBA00022898"/>
    </source>
</evidence>
<dbReference type="Gene3D" id="3.90.1150.10">
    <property type="entry name" value="Aspartate Aminotransferase, domain 1"/>
    <property type="match status" value="1"/>
</dbReference>
<dbReference type="InterPro" id="IPR015421">
    <property type="entry name" value="PyrdxlP-dep_Trfase_major"/>
</dbReference>
<keyword evidence="4 5" id="KW-0808">Transferase</keyword>
<dbReference type="Pfam" id="PF00202">
    <property type="entry name" value="Aminotran_3"/>
    <property type="match status" value="1"/>
</dbReference>
<protein>
    <recommendedName>
        <fullName evidence="4">Ornithine aminotransferase</fullName>
        <ecNumber evidence="4">2.6.1.13</ecNumber>
    </recommendedName>
</protein>
<accession>A0A0V1D0Y2</accession>
<dbReference type="UniPathway" id="UPA00098">
    <property type="reaction ID" value="UER00358"/>
</dbReference>
<dbReference type="STRING" id="45882.A0A0V1D0Y2"/>
<dbReference type="PROSITE" id="PS00600">
    <property type="entry name" value="AA_TRANSFER_CLASS_3"/>
    <property type="match status" value="1"/>
</dbReference>
<dbReference type="GO" id="GO:0005737">
    <property type="term" value="C:cytoplasm"/>
    <property type="evidence" value="ECO:0007669"/>
    <property type="project" value="TreeGrafter"/>
</dbReference>
<dbReference type="Proteomes" id="UP000054653">
    <property type="component" value="Unassembled WGS sequence"/>
</dbReference>
<evidence type="ECO:0000256" key="2">
    <source>
        <dbReference type="ARBA" id="ARBA00008954"/>
    </source>
</evidence>
<dbReference type="GO" id="GO:0019544">
    <property type="term" value="P:L-arginine catabolic process to L-glutamate"/>
    <property type="evidence" value="ECO:0007669"/>
    <property type="project" value="TreeGrafter"/>
</dbReference>
<dbReference type="GO" id="GO:0042802">
    <property type="term" value="F:identical protein binding"/>
    <property type="evidence" value="ECO:0007669"/>
    <property type="project" value="TreeGrafter"/>
</dbReference>
<dbReference type="EC" id="2.6.1.13" evidence="4"/>
<evidence type="ECO:0000313" key="5">
    <source>
        <dbReference type="EMBL" id="KRY55130.1"/>
    </source>
</evidence>
<dbReference type="InterPro" id="IPR005814">
    <property type="entry name" value="Aminotrans_3"/>
</dbReference>
<sequence>MFDLEAKHAAHNYKPLPVALERGECLFVWDVNVRRYLAYSAVNHGDYENFMTNLFGYDKRLPMNSGVESCESGLKLAQRWAYDVKNVMTGLIFYVWFQSYPYDDPGALEQVVLSTNGSNVAAFMVEPIQGEAGVRVAKDGGYSRKVAEICQRYNVLLIVDDVQTGLGRIGKRLCSDSENVRPDFLIFGKALLGGCYLILALLCYDPIMLNIKPDQQSTTFGSKITHGHKIRFAPPLVIDESQVLEACSFIKHVTLSGRDAL</sequence>
<comment type="similarity">
    <text evidence="2 4">Belongs to the class-III pyridoxal-phosphate-dependent aminotransferase family.</text>
</comment>
<dbReference type="PANTHER" id="PTHR11986">
    <property type="entry name" value="AMINOTRANSFERASE CLASS III"/>
    <property type="match status" value="1"/>
</dbReference>
<comment type="cofactor">
    <cofactor evidence="1 4">
        <name>pyridoxal 5'-phosphate</name>
        <dbReference type="ChEBI" id="CHEBI:597326"/>
    </cofactor>
</comment>
<dbReference type="GO" id="GO:0030170">
    <property type="term" value="F:pyridoxal phosphate binding"/>
    <property type="evidence" value="ECO:0007669"/>
    <property type="project" value="InterPro"/>
</dbReference>
<evidence type="ECO:0000313" key="6">
    <source>
        <dbReference type="Proteomes" id="UP000054653"/>
    </source>
</evidence>
<reference evidence="5 6" key="1">
    <citation type="submission" date="2015-01" db="EMBL/GenBank/DDBJ databases">
        <title>Evolution of Trichinella species and genotypes.</title>
        <authorList>
            <person name="Korhonen P.K."/>
            <person name="Edoardo P."/>
            <person name="Giuseppe L.R."/>
            <person name="Gasser R.B."/>
        </authorList>
    </citation>
    <scope>NUCLEOTIDE SEQUENCE [LARGE SCALE GENOMIC DNA]</scope>
    <source>
        <strain evidence="5">ISS120</strain>
    </source>
</reference>
<keyword evidence="6" id="KW-1185">Reference proteome</keyword>
<comment type="pathway">
    <text evidence="4">Amino-acid biosynthesis; L-proline biosynthesis; L-glutamate 5-semialdehyde from L-ornithine: step 1/1.</text>
</comment>
<dbReference type="InterPro" id="IPR015424">
    <property type="entry name" value="PyrdxlP-dep_Trfase"/>
</dbReference>
<dbReference type="Gene3D" id="3.40.640.10">
    <property type="entry name" value="Type I PLP-dependent aspartate aminotransferase-like (Major domain)"/>
    <property type="match status" value="1"/>
</dbReference>
<organism evidence="5 6">
    <name type="scientific">Trichinella britovi</name>
    <name type="common">Parasitic roundworm</name>
    <dbReference type="NCBI Taxonomy" id="45882"/>
    <lineage>
        <taxon>Eukaryota</taxon>
        <taxon>Metazoa</taxon>
        <taxon>Ecdysozoa</taxon>
        <taxon>Nematoda</taxon>
        <taxon>Enoplea</taxon>
        <taxon>Dorylaimia</taxon>
        <taxon>Trichinellida</taxon>
        <taxon>Trichinellidae</taxon>
        <taxon>Trichinella</taxon>
    </lineage>
</organism>
<evidence type="ECO:0000256" key="1">
    <source>
        <dbReference type="ARBA" id="ARBA00001933"/>
    </source>
</evidence>
<dbReference type="PANTHER" id="PTHR11986:SF18">
    <property type="entry name" value="ORNITHINE AMINOTRANSFERASE, MITOCHONDRIAL"/>
    <property type="match status" value="1"/>
</dbReference>
<dbReference type="AlphaFoldDB" id="A0A0V1D0Y2"/>
<proteinExistence type="inferred from homology"/>
<dbReference type="InterPro" id="IPR049704">
    <property type="entry name" value="Aminotrans_3_PPA_site"/>
</dbReference>
<keyword evidence="3 4" id="KW-0663">Pyridoxal phosphate</keyword>
<dbReference type="GO" id="GO:0010121">
    <property type="term" value="P:L-arginine catabolic process to proline via ornithine"/>
    <property type="evidence" value="ECO:0007669"/>
    <property type="project" value="TreeGrafter"/>
</dbReference>
<dbReference type="InterPro" id="IPR050103">
    <property type="entry name" value="Class-III_PLP-dep_AT"/>
</dbReference>
<gene>
    <name evidence="5" type="primary">C16A3.10</name>
    <name evidence="5" type="ORF">T03_4892</name>
</gene>
<dbReference type="GO" id="GO:0055129">
    <property type="term" value="P:L-proline biosynthetic process"/>
    <property type="evidence" value="ECO:0007669"/>
    <property type="project" value="UniProtKB-UniPathway"/>
</dbReference>
<keyword evidence="4 5" id="KW-0032">Aminotransferase</keyword>
<dbReference type="GO" id="GO:0004587">
    <property type="term" value="F:ornithine aminotransferase activity"/>
    <property type="evidence" value="ECO:0007669"/>
    <property type="project" value="UniProtKB-EC"/>
</dbReference>
<comment type="caution">
    <text evidence="5">The sequence shown here is derived from an EMBL/GenBank/DDBJ whole genome shotgun (WGS) entry which is preliminary data.</text>
</comment>
<name>A0A0V1D0Y2_TRIBR</name>
<dbReference type="SUPFAM" id="SSF53383">
    <property type="entry name" value="PLP-dependent transferases"/>
    <property type="match status" value="1"/>
</dbReference>
<dbReference type="OrthoDB" id="425114at2759"/>
<evidence type="ECO:0000256" key="4">
    <source>
        <dbReference type="RuleBase" id="RU365036"/>
    </source>
</evidence>
<dbReference type="EMBL" id="JYDI01000059">
    <property type="protein sequence ID" value="KRY55130.1"/>
    <property type="molecule type" value="Genomic_DNA"/>
</dbReference>